<feature type="transmembrane region" description="Helical" evidence="9">
    <location>
        <begin position="147"/>
        <end position="172"/>
    </location>
</feature>
<dbReference type="Pfam" id="PF02632">
    <property type="entry name" value="BioY"/>
    <property type="match status" value="1"/>
</dbReference>
<feature type="transmembrane region" description="Helical" evidence="9">
    <location>
        <begin position="115"/>
        <end position="141"/>
    </location>
</feature>
<evidence type="ECO:0000313" key="10">
    <source>
        <dbReference type="EMBL" id="ARJ50438.1"/>
    </source>
</evidence>
<evidence type="ECO:0000256" key="9">
    <source>
        <dbReference type="SAM" id="Phobius"/>
    </source>
</evidence>
<keyword evidence="4 8" id="KW-1003">Cell membrane</keyword>
<evidence type="ECO:0000313" key="11">
    <source>
        <dbReference type="Proteomes" id="UP000242864"/>
    </source>
</evidence>
<dbReference type="KEGG" id="slz:B5P37_03490"/>
<organism evidence="10 11">
    <name type="scientific">Staphylococcus lutrae</name>
    <dbReference type="NCBI Taxonomy" id="155085"/>
    <lineage>
        <taxon>Bacteria</taxon>
        <taxon>Bacillati</taxon>
        <taxon>Bacillota</taxon>
        <taxon>Bacilli</taxon>
        <taxon>Bacillales</taxon>
        <taxon>Staphylococcaceae</taxon>
        <taxon>Staphylococcus</taxon>
    </lineage>
</organism>
<comment type="similarity">
    <text evidence="2 8">Belongs to the BioY family.</text>
</comment>
<feature type="transmembrane region" description="Helical" evidence="9">
    <location>
        <begin position="78"/>
        <end position="103"/>
    </location>
</feature>
<dbReference type="GO" id="GO:0015225">
    <property type="term" value="F:biotin transmembrane transporter activity"/>
    <property type="evidence" value="ECO:0007669"/>
    <property type="project" value="UniProtKB-UniRule"/>
</dbReference>
<dbReference type="InterPro" id="IPR003784">
    <property type="entry name" value="BioY"/>
</dbReference>
<feature type="transmembrane region" description="Helical" evidence="9">
    <location>
        <begin position="5"/>
        <end position="25"/>
    </location>
</feature>
<feature type="transmembrane region" description="Helical" evidence="9">
    <location>
        <begin position="55"/>
        <end position="72"/>
    </location>
</feature>
<dbReference type="RefSeq" id="WP_085236916.1">
    <property type="nucleotide sequence ID" value="NZ_CP020773.1"/>
</dbReference>
<keyword evidence="11" id="KW-1185">Reference proteome</keyword>
<keyword evidence="7 8" id="KW-0472">Membrane</keyword>
<evidence type="ECO:0000256" key="8">
    <source>
        <dbReference type="PIRNR" id="PIRNR016661"/>
    </source>
</evidence>
<evidence type="ECO:0000256" key="4">
    <source>
        <dbReference type="ARBA" id="ARBA00022475"/>
    </source>
</evidence>
<evidence type="ECO:0000256" key="5">
    <source>
        <dbReference type="ARBA" id="ARBA00022692"/>
    </source>
</evidence>
<name>A0AAC9RN36_9STAP</name>
<dbReference type="Gene3D" id="1.10.1760.20">
    <property type="match status" value="1"/>
</dbReference>
<dbReference type="GO" id="GO:0005886">
    <property type="term" value="C:plasma membrane"/>
    <property type="evidence" value="ECO:0007669"/>
    <property type="project" value="UniProtKB-SubCell"/>
</dbReference>
<dbReference type="AlphaFoldDB" id="A0AAC9RN36"/>
<evidence type="ECO:0000256" key="1">
    <source>
        <dbReference type="ARBA" id="ARBA00004651"/>
    </source>
</evidence>
<evidence type="ECO:0000256" key="6">
    <source>
        <dbReference type="ARBA" id="ARBA00022989"/>
    </source>
</evidence>
<comment type="subcellular location">
    <subcellularLocation>
        <location evidence="1 8">Cell membrane</location>
        <topology evidence="1 8">Multi-pass membrane protein</topology>
    </subcellularLocation>
</comment>
<protein>
    <recommendedName>
        <fullName evidence="8">Biotin transporter</fullName>
    </recommendedName>
</protein>
<dbReference type="PIRSF" id="PIRSF016661">
    <property type="entry name" value="BioY"/>
    <property type="match status" value="1"/>
</dbReference>
<keyword evidence="6 9" id="KW-1133">Transmembrane helix</keyword>
<evidence type="ECO:0000256" key="7">
    <source>
        <dbReference type="ARBA" id="ARBA00023136"/>
    </source>
</evidence>
<gene>
    <name evidence="10" type="ORF">B5P37_03490</name>
</gene>
<dbReference type="PANTHER" id="PTHR34295">
    <property type="entry name" value="BIOTIN TRANSPORTER BIOY"/>
    <property type="match status" value="1"/>
</dbReference>
<evidence type="ECO:0000256" key="3">
    <source>
        <dbReference type="ARBA" id="ARBA00022448"/>
    </source>
</evidence>
<evidence type="ECO:0000256" key="2">
    <source>
        <dbReference type="ARBA" id="ARBA00010692"/>
    </source>
</evidence>
<dbReference type="PANTHER" id="PTHR34295:SF4">
    <property type="entry name" value="BIOTIN TRANSPORTER BIOY-RELATED"/>
    <property type="match status" value="1"/>
</dbReference>
<proteinExistence type="inferred from homology"/>
<keyword evidence="3 8" id="KW-0813">Transport</keyword>
<sequence>MNTKFLVYTALMSAVIAIMGFIPAIPLPFMPVPIVIQNAGIFLAGLLLGRRYGTLSVIVFLLVVLVGAPLLSGGRGGYAVFVGPSAGFLLMYPIVAFLIGWMRDKYFETLDFKRTFAILLVFGVVLLDLVGAIVMGFVTHIPVSKALYFSLTFLPGDIIKAVLASLIAMALFRNPIISRVMRQLSQ</sequence>
<keyword evidence="5 9" id="KW-0812">Transmembrane</keyword>
<feature type="transmembrane region" description="Helical" evidence="9">
    <location>
        <begin position="31"/>
        <end position="48"/>
    </location>
</feature>
<accession>A0AAC9RN36</accession>
<dbReference type="Proteomes" id="UP000242864">
    <property type="component" value="Chromosome"/>
</dbReference>
<dbReference type="EMBL" id="CP020773">
    <property type="protein sequence ID" value="ARJ50438.1"/>
    <property type="molecule type" value="Genomic_DNA"/>
</dbReference>
<reference evidence="10 11" key="1">
    <citation type="submission" date="2017-04" db="EMBL/GenBank/DDBJ databases">
        <authorList>
            <person name="Veseli I.A."/>
            <person name="Tang C."/>
            <person name="Pombert J.-F."/>
        </authorList>
    </citation>
    <scope>NUCLEOTIDE SEQUENCE [LARGE SCALE GENOMIC DNA]</scope>
    <source>
        <strain evidence="10 11">ATCC 700373</strain>
    </source>
</reference>